<dbReference type="SUPFAM" id="SSF52540">
    <property type="entry name" value="P-loop containing nucleoside triphosphate hydrolases"/>
    <property type="match status" value="1"/>
</dbReference>
<keyword evidence="1" id="KW-0472">Membrane</keyword>
<dbReference type="OrthoDB" id="2990125at2"/>
<reference evidence="3" key="1">
    <citation type="submission" date="2019-10" db="EMBL/GenBank/DDBJ databases">
        <title>Nonomuraea sp. nov., isolated from Phyllanthus amarus.</title>
        <authorList>
            <person name="Klykleung N."/>
            <person name="Tanasupawat S."/>
        </authorList>
    </citation>
    <scope>NUCLEOTIDE SEQUENCE [LARGE SCALE GENOMIC DNA]</scope>
    <source>
        <strain evidence="3">3MP-10</strain>
    </source>
</reference>
<protein>
    <recommendedName>
        <fullName evidence="2">Double-GTPase 2 domain-containing protein</fullName>
    </recommendedName>
</protein>
<feature type="transmembrane region" description="Helical" evidence="1">
    <location>
        <begin position="111"/>
        <end position="144"/>
    </location>
</feature>
<sequence>MIYVVGVALYAFLLVTGVILVGPLVVAGRALLLDAELVGRYLALLSDEVRRDRAQKQGPDEEAFRQYFHGPAMRDLTVSCSRATRELPAVVRDTLRATGTNWLTHPAVSRLVAVPFGVLLITGVLVGAVLATAVVALLVLLYALGTVLLQGLSRVAAQVLRATDRGVLRVRELHNGMLCPHCYERVPYPSYYCPEAGCGRRHNDIRPGRYGILRRRCLCGRRLPTLIMTGGYRLQAVCVHCDSRMSQETGHYPELVVPLIGGTAAGKTQLMAALLMTLETGGTRVTPADGTTEEEYAALRYALTSANHPRATPRALPRAYSVLLGAGRVRRLVHLFDTAGERFTNREDTDALRYAAAARTFVFVLDPLSVPAFWDGLSPARRAGIDRSLASRVPPDLVFQQAVQAVRHMGAPLGRSRLAVAISKLDLIEDSGLLDGVRTDDSEAAGEWLTRELGLGNLVRSMRHEFRDTRIFFTASIALGEAETHPSLRPLLAWCFGGEGRRVFRG</sequence>
<feature type="transmembrane region" description="Helical" evidence="1">
    <location>
        <begin position="7"/>
        <end position="32"/>
    </location>
</feature>
<evidence type="ECO:0000259" key="2">
    <source>
        <dbReference type="Pfam" id="PF19993"/>
    </source>
</evidence>
<gene>
    <name evidence="3" type="ORF">FH607_012325</name>
</gene>
<dbReference type="Proteomes" id="UP000314251">
    <property type="component" value="Unassembled WGS sequence"/>
</dbReference>
<dbReference type="Pfam" id="PF19993">
    <property type="entry name" value="DO-GTPase2"/>
    <property type="match status" value="1"/>
</dbReference>
<accession>A0A5N6ACQ8</accession>
<evidence type="ECO:0000256" key="1">
    <source>
        <dbReference type="SAM" id="Phobius"/>
    </source>
</evidence>
<comment type="caution">
    <text evidence="3">The sequence shown here is derived from an EMBL/GenBank/DDBJ whole genome shotgun (WGS) entry which is preliminary data.</text>
</comment>
<keyword evidence="4" id="KW-1185">Reference proteome</keyword>
<evidence type="ECO:0000313" key="3">
    <source>
        <dbReference type="EMBL" id="KAB8165726.1"/>
    </source>
</evidence>
<dbReference type="InterPro" id="IPR045528">
    <property type="entry name" value="DO-GTPase2"/>
</dbReference>
<dbReference type="AlphaFoldDB" id="A0A5N6ACQ8"/>
<organism evidence="3 4">
    <name type="scientific">Streptomyces mimosae</name>
    <dbReference type="NCBI Taxonomy" id="2586635"/>
    <lineage>
        <taxon>Bacteria</taxon>
        <taxon>Bacillati</taxon>
        <taxon>Actinomycetota</taxon>
        <taxon>Actinomycetes</taxon>
        <taxon>Kitasatosporales</taxon>
        <taxon>Streptomycetaceae</taxon>
        <taxon>Streptomyces</taxon>
    </lineage>
</organism>
<keyword evidence="1" id="KW-0812">Transmembrane</keyword>
<dbReference type="RefSeq" id="WP_139667732.1">
    <property type="nucleotide sequence ID" value="NZ_VDLY02000007.1"/>
</dbReference>
<evidence type="ECO:0000313" key="4">
    <source>
        <dbReference type="Proteomes" id="UP000314251"/>
    </source>
</evidence>
<dbReference type="InterPro" id="IPR027417">
    <property type="entry name" value="P-loop_NTPase"/>
</dbReference>
<feature type="domain" description="Double-GTPase 2" evidence="2">
    <location>
        <begin position="256"/>
        <end position="471"/>
    </location>
</feature>
<proteinExistence type="predicted"/>
<dbReference type="EMBL" id="VDLY02000007">
    <property type="protein sequence ID" value="KAB8165726.1"/>
    <property type="molecule type" value="Genomic_DNA"/>
</dbReference>
<name>A0A5N6ACQ8_9ACTN</name>
<keyword evidence="1" id="KW-1133">Transmembrane helix</keyword>